<proteinExistence type="inferred from homology"/>
<feature type="region of interest" description="Disordered" evidence="7">
    <location>
        <begin position="77"/>
        <end position="99"/>
    </location>
</feature>
<dbReference type="SUPFAM" id="SSF52047">
    <property type="entry name" value="RNI-like"/>
    <property type="match status" value="1"/>
</dbReference>
<feature type="region of interest" description="Disordered" evidence="7">
    <location>
        <begin position="962"/>
        <end position="1008"/>
    </location>
</feature>
<evidence type="ECO:0000259" key="9">
    <source>
        <dbReference type="Pfam" id="PF25353"/>
    </source>
</evidence>
<dbReference type="Gene3D" id="3.90.550.20">
    <property type="match status" value="1"/>
</dbReference>
<comment type="similarity">
    <text evidence="2">Belongs to the glycosyltransferase 32 family.</text>
</comment>
<feature type="compositionally biased region" description="Basic and acidic residues" evidence="7">
    <location>
        <begin position="77"/>
        <end position="98"/>
    </location>
</feature>
<dbReference type="SUPFAM" id="SSF53448">
    <property type="entry name" value="Nucleotide-diphospho-sugar transferases"/>
    <property type="match status" value="1"/>
</dbReference>
<dbReference type="Gene3D" id="3.80.10.10">
    <property type="entry name" value="Ribonuclease Inhibitor"/>
    <property type="match status" value="1"/>
</dbReference>
<feature type="compositionally biased region" description="Basic and acidic residues" evidence="7">
    <location>
        <begin position="962"/>
        <end position="973"/>
    </location>
</feature>
<feature type="transmembrane region" description="Helical" evidence="8">
    <location>
        <begin position="1349"/>
        <end position="1371"/>
    </location>
</feature>
<evidence type="ECO:0000256" key="1">
    <source>
        <dbReference type="ARBA" id="ARBA00004370"/>
    </source>
</evidence>
<evidence type="ECO:0000256" key="4">
    <source>
        <dbReference type="ARBA" id="ARBA00022692"/>
    </source>
</evidence>
<dbReference type="InterPro" id="IPR057334">
    <property type="entry name" value="PH_2nd_LRR"/>
</dbReference>
<protein>
    <recommendedName>
        <fullName evidence="9">LRR-containing protein second PH domain-containing protein</fullName>
    </recommendedName>
</protein>
<dbReference type="PANTHER" id="PTHR32385">
    <property type="entry name" value="MANNOSYL PHOSPHORYLINOSITOL CERAMIDE SYNTHASE"/>
    <property type="match status" value="1"/>
</dbReference>
<dbReference type="InterPro" id="IPR029044">
    <property type="entry name" value="Nucleotide-diphossugar_trans"/>
</dbReference>
<dbReference type="EMBL" id="JAVRRF010000013">
    <property type="protein sequence ID" value="KAK5059036.1"/>
    <property type="molecule type" value="Genomic_DNA"/>
</dbReference>
<keyword evidence="11" id="KW-1185">Reference proteome</keyword>
<evidence type="ECO:0000313" key="11">
    <source>
        <dbReference type="Proteomes" id="UP001345691"/>
    </source>
</evidence>
<name>A0ABR0J902_9EURO</name>
<dbReference type="InterPro" id="IPR032675">
    <property type="entry name" value="LRR_dom_sf"/>
</dbReference>
<evidence type="ECO:0000256" key="6">
    <source>
        <dbReference type="ARBA" id="ARBA00023136"/>
    </source>
</evidence>
<reference evidence="10 11" key="1">
    <citation type="submission" date="2023-08" db="EMBL/GenBank/DDBJ databases">
        <title>Black Yeasts Isolated from many extreme environments.</title>
        <authorList>
            <person name="Coleine C."/>
            <person name="Stajich J.E."/>
            <person name="Selbmann L."/>
        </authorList>
    </citation>
    <scope>NUCLEOTIDE SEQUENCE [LARGE SCALE GENOMIC DNA]</scope>
    <source>
        <strain evidence="10 11">CCFEE 6328</strain>
    </source>
</reference>
<evidence type="ECO:0000256" key="8">
    <source>
        <dbReference type="SAM" id="Phobius"/>
    </source>
</evidence>
<dbReference type="PANTHER" id="PTHR32385:SF20">
    <property type="entry name" value="MANNOSYL PHOSPHORYLINOSITOL CERAMIDE SYNTHASE CSH1-RELATED"/>
    <property type="match status" value="1"/>
</dbReference>
<accession>A0ABR0J902</accession>
<keyword evidence="6 8" id="KW-0472">Membrane</keyword>
<evidence type="ECO:0000313" key="10">
    <source>
        <dbReference type="EMBL" id="KAK5059036.1"/>
    </source>
</evidence>
<keyword evidence="3" id="KW-0808">Transferase</keyword>
<evidence type="ECO:0000256" key="3">
    <source>
        <dbReference type="ARBA" id="ARBA00022679"/>
    </source>
</evidence>
<evidence type="ECO:0000256" key="7">
    <source>
        <dbReference type="SAM" id="MobiDB-lite"/>
    </source>
</evidence>
<evidence type="ECO:0000256" key="2">
    <source>
        <dbReference type="ARBA" id="ARBA00009003"/>
    </source>
</evidence>
<gene>
    <name evidence="10" type="ORF">LTR69_006324</name>
</gene>
<feature type="domain" description="LRR-containing protein second PH" evidence="9">
    <location>
        <begin position="259"/>
        <end position="420"/>
    </location>
</feature>
<dbReference type="Proteomes" id="UP001345691">
    <property type="component" value="Unassembled WGS sequence"/>
</dbReference>
<dbReference type="Pfam" id="PF04488">
    <property type="entry name" value="Gly_transf_sug"/>
    <property type="match status" value="1"/>
</dbReference>
<evidence type="ECO:0000256" key="5">
    <source>
        <dbReference type="ARBA" id="ARBA00022989"/>
    </source>
</evidence>
<comment type="caution">
    <text evidence="10">The sequence shown here is derived from an EMBL/GenBank/DDBJ whole genome shotgun (WGS) entry which is preliminary data.</text>
</comment>
<dbReference type="InterPro" id="IPR007577">
    <property type="entry name" value="GlycoTrfase_DXD_sugar-bd_CS"/>
</dbReference>
<keyword evidence="5 8" id="KW-1133">Transmembrane helix</keyword>
<sequence length="1419" mass="159595">MADKRRRKSLSIFRQKTEHAPPIQIPASPLLEKHSADHLPSPVGSEQSSPKARPRTLQRSSRGSVFGSLRSLRSLDEDSEKVALTRSDSKASSLHEDGDTLSMRGLFGQKVLQYGEVQAAGTNVFRKKTQFMVLTESHLIRFRSQARAVEMFPSIPNGLARGHTPRTSSVGSYQEFQSVATSDITSGIPLDQVIAAYRVEDGRPSVTVEVAYLDERAKRSSMIQFQVGEYREARLWTTAIRTASRQANPTITKEVHDSALESLARIIDRERDYDPEHFHVFKAVQRSGYRSLGRASAEDLTRMGSVISYLIIGLHKIHLVPMYRSATRSSSTSLNDMDVPVSFALVNLTLVKVQPEEDAFHLLFKPPTGQPYTAQLASSAASDIALWLRFASEYIRPEWLRQPFVFDVPADLEDGMNPPNFPKEDHDCFDRTLIAYCAGYDLDTSRICYSIDYHCEDAPCFLLLPPSTGTTYSALELLAVCRALRYNESFSSISFARINLSALRHLYDTFGADMDSLFSRSGNPTNIPNHQDLPVLYQEIRALALKSRRLRRLDFSHSLPHKALTGEEQPPDCGIMEALAPLCKKSLTNVDWIVLTGLRLSDNDLNYLVDAASERRCHFRALEIGECGLSVHDIDVLLSAMVAQETTMEVIDISGAQGRFSPEVFQREVGAFSHIRRLNLTRVQKTAGPEPLVGPEALFAWRLEGLYLSQTTLNEQTVDSISTYLATPKSEILRELHVNQCGLRGCDLATFFQSMSMGSPQSRIMHVSANENRLKTGNTVLFKTIAQSYGPTSLSMRMMDFDKESHFRELIQALTVNRTLRALDISRASLPYDASVETCEALKEMFATNQTLEELDISGEHAHLDATRFGIGLNIALRGLAKNRALKVLRIEYQGLGLQGASTLAEVLERNDTLQEIHCEHNDINLQSFTALVNALEKNHTILYMSSMDHDRAKAMEKVRREVETMDRMESPKPAKPGTLKKTFTGLSGKSSRNGHSHRHSSSTSTTASFTDQDVAAALAALEERWNVQVARLQKYLFRNYCRSRGIPWEDETGGDEDGRRTSVVENSMAQLLQQVHIEKTPTALDNSTSLDYFNEKLGETALLFEDASRDAIPRSELPAPNESLVDTRPQLIPKIIHQTYINETIPERWRAAQKSCIDLHPDYEYVMWTDAKSEDFIAKEYPWFLSTFTGYKHNIQRADAIRYFVLAHYGGVYIDLDDGCERKFDPLLSYTAFVRRTVPTGISNDLMGAIPQHPFFLRVMESLQGADRSWVLPYITIMASTGPLFLSVIWKKWMGEHAHLDPETWIGRVRVLTPSEYSKHAWSFIKEYKGDSWHGGDARLIFWMGKNWALLTALGFLLAGVVGLAVWWVYSRLLMMGSRRRGVAAGSPRTSPFRLVGIPRWMGGGKAQSYELVEQHDA</sequence>
<keyword evidence="4 8" id="KW-0812">Transmembrane</keyword>
<comment type="subcellular location">
    <subcellularLocation>
        <location evidence="1">Membrane</location>
    </subcellularLocation>
</comment>
<dbReference type="InterPro" id="IPR051706">
    <property type="entry name" value="Glycosyltransferase_domain"/>
</dbReference>
<dbReference type="Pfam" id="PF25353">
    <property type="entry name" value="PH_2nd_LRR"/>
    <property type="match status" value="1"/>
</dbReference>
<organism evidence="10 11">
    <name type="scientific">Exophiala sideris</name>
    <dbReference type="NCBI Taxonomy" id="1016849"/>
    <lineage>
        <taxon>Eukaryota</taxon>
        <taxon>Fungi</taxon>
        <taxon>Dikarya</taxon>
        <taxon>Ascomycota</taxon>
        <taxon>Pezizomycotina</taxon>
        <taxon>Eurotiomycetes</taxon>
        <taxon>Chaetothyriomycetidae</taxon>
        <taxon>Chaetothyriales</taxon>
        <taxon>Herpotrichiellaceae</taxon>
        <taxon>Exophiala</taxon>
    </lineage>
</organism>
<feature type="region of interest" description="Disordered" evidence="7">
    <location>
        <begin position="1"/>
        <end position="64"/>
    </location>
</feature>